<gene>
    <name evidence="4" type="ORF">K460DRAFT_367114</name>
</gene>
<dbReference type="PANTHER" id="PTHR43963">
    <property type="entry name" value="CARBONYL REDUCTASE 1-RELATED"/>
    <property type="match status" value="1"/>
</dbReference>
<keyword evidence="2" id="KW-0521">NADP</keyword>
<dbReference type="Gene3D" id="3.40.50.720">
    <property type="entry name" value="NAD(P)-binding Rossmann-like Domain"/>
    <property type="match status" value="1"/>
</dbReference>
<evidence type="ECO:0000256" key="3">
    <source>
        <dbReference type="ARBA" id="ARBA00023002"/>
    </source>
</evidence>
<sequence>MVSRLHIPHNCTINLKPTALKQIQKMSDNLVIVVTGTNRGIGKGITTVLAQQNSKRPLTIYATSRTGTDTGIDTNSPNEVRYSTLDITDRSSIQSFFQQVLKEHSAIDILINNAAVSNDYRENPEYAAQTVWTNYGGTRDMCEAFLSQPNIRPGARIVNVTSGYNALSTYGPELQTQFRGATTITDIDALAKRYLEDMSSGLDAQQSAGWGPGARSYKVSKALNSILTVVLARQHPDVLVNCCCPGWVNSDMGRQGKGTPPKTLEEGGRTAVRLAIGDLGPGGDEDGGLWKESDKLSGRFYENKNIIVPGWGTSKLWLEL</sequence>
<comment type="similarity">
    <text evidence="1">Belongs to the short-chain dehydrogenases/reductases (SDR) family.</text>
</comment>
<dbReference type="PRINTS" id="PR00081">
    <property type="entry name" value="GDHRDH"/>
</dbReference>
<dbReference type="Proteomes" id="UP000800039">
    <property type="component" value="Unassembled WGS sequence"/>
</dbReference>
<evidence type="ECO:0000313" key="4">
    <source>
        <dbReference type="EMBL" id="KAF1846306.1"/>
    </source>
</evidence>
<dbReference type="SUPFAM" id="SSF51735">
    <property type="entry name" value="NAD(P)-binding Rossmann-fold domains"/>
    <property type="match status" value="1"/>
</dbReference>
<dbReference type="RefSeq" id="XP_040788869.1">
    <property type="nucleotide sequence ID" value="XM_040933505.1"/>
</dbReference>
<evidence type="ECO:0000256" key="1">
    <source>
        <dbReference type="ARBA" id="ARBA00006484"/>
    </source>
</evidence>
<keyword evidence="3" id="KW-0560">Oxidoreductase</keyword>
<name>A0A9P4L8N9_9PLEO</name>
<dbReference type="GO" id="GO:0016491">
    <property type="term" value="F:oxidoreductase activity"/>
    <property type="evidence" value="ECO:0007669"/>
    <property type="project" value="UniProtKB-KW"/>
</dbReference>
<evidence type="ECO:0000256" key="2">
    <source>
        <dbReference type="ARBA" id="ARBA00022857"/>
    </source>
</evidence>
<dbReference type="OrthoDB" id="191139at2759"/>
<dbReference type="InterPro" id="IPR002347">
    <property type="entry name" value="SDR_fam"/>
</dbReference>
<dbReference type="Pfam" id="PF00106">
    <property type="entry name" value="adh_short"/>
    <property type="match status" value="1"/>
</dbReference>
<dbReference type="InterPro" id="IPR036291">
    <property type="entry name" value="NAD(P)-bd_dom_sf"/>
</dbReference>
<proteinExistence type="inferred from homology"/>
<accession>A0A9P4L8N9</accession>
<dbReference type="EMBL" id="ML976616">
    <property type="protein sequence ID" value="KAF1846306.1"/>
    <property type="molecule type" value="Genomic_DNA"/>
</dbReference>
<dbReference type="GeneID" id="63850756"/>
<dbReference type="PANTHER" id="PTHR43963:SF6">
    <property type="entry name" value="CHAIN DEHYDROGENASE FAMILY PROTEIN, PUTATIVE (AFU_ORTHOLOGUE AFUA_3G15350)-RELATED"/>
    <property type="match status" value="1"/>
</dbReference>
<protein>
    <submittedName>
        <fullName evidence="4">NAD(P)-binding protein</fullName>
    </submittedName>
</protein>
<comment type="caution">
    <text evidence="4">The sequence shown here is derived from an EMBL/GenBank/DDBJ whole genome shotgun (WGS) entry which is preliminary data.</text>
</comment>
<evidence type="ECO:0000313" key="5">
    <source>
        <dbReference type="Proteomes" id="UP000800039"/>
    </source>
</evidence>
<dbReference type="AlphaFoldDB" id="A0A9P4L8N9"/>
<organism evidence="4 5">
    <name type="scientific">Cucurbitaria berberidis CBS 394.84</name>
    <dbReference type="NCBI Taxonomy" id="1168544"/>
    <lineage>
        <taxon>Eukaryota</taxon>
        <taxon>Fungi</taxon>
        <taxon>Dikarya</taxon>
        <taxon>Ascomycota</taxon>
        <taxon>Pezizomycotina</taxon>
        <taxon>Dothideomycetes</taxon>
        <taxon>Pleosporomycetidae</taxon>
        <taxon>Pleosporales</taxon>
        <taxon>Pleosporineae</taxon>
        <taxon>Cucurbitariaceae</taxon>
        <taxon>Cucurbitaria</taxon>
    </lineage>
</organism>
<keyword evidence="5" id="KW-1185">Reference proteome</keyword>
<reference evidence="4" key="1">
    <citation type="submission" date="2020-01" db="EMBL/GenBank/DDBJ databases">
        <authorList>
            <consortium name="DOE Joint Genome Institute"/>
            <person name="Haridas S."/>
            <person name="Albert R."/>
            <person name="Binder M."/>
            <person name="Bloem J."/>
            <person name="Labutti K."/>
            <person name="Salamov A."/>
            <person name="Andreopoulos B."/>
            <person name="Baker S.E."/>
            <person name="Barry K."/>
            <person name="Bills G."/>
            <person name="Bluhm B.H."/>
            <person name="Cannon C."/>
            <person name="Castanera R."/>
            <person name="Culley D.E."/>
            <person name="Daum C."/>
            <person name="Ezra D."/>
            <person name="Gonzalez J.B."/>
            <person name="Henrissat B."/>
            <person name="Kuo A."/>
            <person name="Liang C."/>
            <person name="Lipzen A."/>
            <person name="Lutzoni F."/>
            <person name="Magnuson J."/>
            <person name="Mondo S."/>
            <person name="Nolan M."/>
            <person name="Ohm R."/>
            <person name="Pangilinan J."/>
            <person name="Park H.-J."/>
            <person name="Ramirez L."/>
            <person name="Alfaro M."/>
            <person name="Sun H."/>
            <person name="Tritt A."/>
            <person name="Yoshinaga Y."/>
            <person name="Zwiers L.-H."/>
            <person name="Turgeon B.G."/>
            <person name="Goodwin S.B."/>
            <person name="Spatafora J.W."/>
            <person name="Crous P.W."/>
            <person name="Grigoriev I.V."/>
        </authorList>
    </citation>
    <scope>NUCLEOTIDE SEQUENCE</scope>
    <source>
        <strain evidence="4">CBS 394.84</strain>
    </source>
</reference>